<dbReference type="Gene3D" id="6.10.140.100">
    <property type="match status" value="1"/>
</dbReference>
<dbReference type="RefSeq" id="XP_016765896.1">
    <property type="nucleotide sequence ID" value="XM_016902358.1"/>
</dbReference>
<dbReference type="SUPFAM" id="SSF56784">
    <property type="entry name" value="HAD-like"/>
    <property type="match status" value="1"/>
</dbReference>
<gene>
    <name evidence="3" type="ORF">SEPMUDRAFT_130456</name>
</gene>
<evidence type="ECO:0000256" key="1">
    <source>
        <dbReference type="SAM" id="MobiDB-lite"/>
    </source>
</evidence>
<dbReference type="InterPro" id="IPR019236">
    <property type="entry name" value="APP1_cat"/>
</dbReference>
<dbReference type="InterPro" id="IPR017210">
    <property type="entry name" value="APP1"/>
</dbReference>
<dbReference type="eggNOG" id="ENOG502QT5E">
    <property type="taxonomic scope" value="Eukaryota"/>
</dbReference>
<feature type="domain" description="Phosphatidate phosphatase APP1 catalytic" evidence="2">
    <location>
        <begin position="514"/>
        <end position="663"/>
    </location>
</feature>
<sequence>MQIILQARSPTNSGLSYVSLSFQVGVAHRVATNVFDNLARKTWRSLLQLARVDEKVKPQHLNRPSWPGRWLPALRASARAGLASFRYAFFPTVRQRAQNSIYRYLVARSIRKQNRATRVSAAPRLGPGRRVLPSRRPQSNDGVGSEVDTGTNRSGNMAFSGSRTDLSLTESLGLRSEGREPGARRKKLAGYLKTANDLRQSYFAQDGAGARESHMVEDGPGSFPDAAVVRSGNEELILFPSYARKHVKSKNQQVASPGREMTEEEYWRREWDRNEDVNAIVDVDVRGWIYTPARGQHTRKQRMVIGLARQLSGIPAPAASTRPGDTGYASQVPSRASSPTKKQDEDLIALEADNIIRKGNREERYAEKGAFSEQPSKATDNDSLYGDVPSRGRPISSYASSITSQDSDSPAPAPIQKRQSWSQPGKMTSAELAVANAHLLARLRPFMANPLANSPISAFFYNEEVSRQQTVYTDASGHFSFRAALDFVPTHVRVLASEKLSATEEVHVTSPDGVSLISDIDDTIKHSAISAGAREIFRNAFIRELHDLTIDGVREWYQTLADMGVKIHYVSNSPWQMYPVLTSYFKLAGLPRGSFHLKQYSGMLQGIFEPAAERKKGSLEKIMRDFPERKFVLVGDSGEADLEVYSEVALANPGRVLGIFIRDVTTSAKTGYFDSSSPGGSGKHSRNHSRHMSGESLTQSRRLSRPHDIKDDDAELQAAIAASLEDMEEETRRARKSINPDAIPDDYLSKSRANSAPNPRQNVRPPAQRTVSRSSHVASPEEDLIDFSDHAPAKPWSEARTITPPTHKSSRDTLSDNRPVASPPPPPKPAGLKSPPPESQVMTVSTSSRKLPPPRPRKPSSAVGSANLPQMQTHQPSPLSQVQRQESTKKPPPPLPDRRKVKGTIAKAMPMPGLYRPVDAVSASTNAKGTGAVGSPLVRATTMNKSFEDMSLPASSMNRPMAPPPPPQRQGTHLSTYSTTSRQKQNNRMSGAWPDDDGLPGSPGDGMSKKEYLWQQRWQRAKIVLERNGVTLRTWKIGSDVADVCVKLVEQEMRKIEKEAKRDRI</sequence>
<feature type="compositionally biased region" description="Pro residues" evidence="1">
    <location>
        <begin position="821"/>
        <end position="838"/>
    </location>
</feature>
<organism evidence="3 4">
    <name type="scientific">Sphaerulina musiva (strain SO2202)</name>
    <name type="common">Poplar stem canker fungus</name>
    <name type="synonym">Septoria musiva</name>
    <dbReference type="NCBI Taxonomy" id="692275"/>
    <lineage>
        <taxon>Eukaryota</taxon>
        <taxon>Fungi</taxon>
        <taxon>Dikarya</taxon>
        <taxon>Ascomycota</taxon>
        <taxon>Pezizomycotina</taxon>
        <taxon>Dothideomycetes</taxon>
        <taxon>Dothideomycetidae</taxon>
        <taxon>Mycosphaerellales</taxon>
        <taxon>Mycosphaerellaceae</taxon>
        <taxon>Sphaerulina</taxon>
    </lineage>
</organism>
<dbReference type="EMBL" id="KB456260">
    <property type="protein sequence ID" value="EMF17775.1"/>
    <property type="molecule type" value="Genomic_DNA"/>
</dbReference>
<dbReference type="Proteomes" id="UP000016931">
    <property type="component" value="Unassembled WGS sequence"/>
</dbReference>
<dbReference type="Pfam" id="PF09949">
    <property type="entry name" value="APP1_cat"/>
    <property type="match status" value="1"/>
</dbReference>
<feature type="compositionally biased region" description="Polar residues" evidence="1">
    <location>
        <begin position="328"/>
        <end position="340"/>
    </location>
</feature>
<dbReference type="GO" id="GO:0030479">
    <property type="term" value="C:actin cortical patch"/>
    <property type="evidence" value="ECO:0007669"/>
    <property type="project" value="TreeGrafter"/>
</dbReference>
<reference evidence="3 4" key="1">
    <citation type="journal article" date="2012" name="PLoS Pathog.">
        <title>Diverse lifestyles and strategies of plant pathogenesis encoded in the genomes of eighteen Dothideomycetes fungi.</title>
        <authorList>
            <person name="Ohm R.A."/>
            <person name="Feau N."/>
            <person name="Henrissat B."/>
            <person name="Schoch C.L."/>
            <person name="Horwitz B.A."/>
            <person name="Barry K.W."/>
            <person name="Condon B.J."/>
            <person name="Copeland A.C."/>
            <person name="Dhillon B."/>
            <person name="Glaser F."/>
            <person name="Hesse C.N."/>
            <person name="Kosti I."/>
            <person name="LaButti K."/>
            <person name="Lindquist E.A."/>
            <person name="Lucas S."/>
            <person name="Salamov A.A."/>
            <person name="Bradshaw R.E."/>
            <person name="Ciuffetti L."/>
            <person name="Hamelin R.C."/>
            <person name="Kema G.H.J."/>
            <person name="Lawrence C."/>
            <person name="Scott J.A."/>
            <person name="Spatafora J.W."/>
            <person name="Turgeon B.G."/>
            <person name="de Wit P.J.G.M."/>
            <person name="Zhong S."/>
            <person name="Goodwin S.B."/>
            <person name="Grigoriev I.V."/>
        </authorList>
    </citation>
    <scope>NUCLEOTIDE SEQUENCE [LARGE SCALE GENOMIC DNA]</scope>
    <source>
        <strain evidence="3 4">SO2202</strain>
    </source>
</reference>
<accession>N1QKR3</accession>
<dbReference type="InterPro" id="IPR036412">
    <property type="entry name" value="HAD-like_sf"/>
</dbReference>
<feature type="region of interest" description="Disordered" evidence="1">
    <location>
        <begin position="671"/>
        <end position="709"/>
    </location>
</feature>
<dbReference type="PIRSF" id="PIRSF037464">
    <property type="entry name" value="UCP037464_APP1"/>
    <property type="match status" value="1"/>
</dbReference>
<dbReference type="PROSITE" id="PS50330">
    <property type="entry name" value="UIM"/>
    <property type="match status" value="1"/>
</dbReference>
<evidence type="ECO:0000313" key="3">
    <source>
        <dbReference type="EMBL" id="EMF17775.1"/>
    </source>
</evidence>
<feature type="compositionally biased region" description="Polar residues" evidence="1">
    <location>
        <begin position="397"/>
        <end position="408"/>
    </location>
</feature>
<feature type="region of interest" description="Disordered" evidence="1">
    <location>
        <begin position="361"/>
        <end position="426"/>
    </location>
</feature>
<feature type="region of interest" description="Disordered" evidence="1">
    <location>
        <begin position="315"/>
        <end position="348"/>
    </location>
</feature>
<proteinExistence type="predicted"/>
<feature type="compositionally biased region" description="Polar residues" evidence="1">
    <location>
        <begin position="417"/>
        <end position="426"/>
    </location>
</feature>
<feature type="region of interest" description="Disordered" evidence="1">
    <location>
        <begin position="116"/>
        <end position="164"/>
    </location>
</feature>
<dbReference type="PANTHER" id="PTHR28208:SF3">
    <property type="entry name" value="PHOSPHATIDATE PHOSPHATASE APP1"/>
    <property type="match status" value="1"/>
</dbReference>
<dbReference type="InterPro" id="IPR052935">
    <property type="entry name" value="Mg2+_PAP"/>
</dbReference>
<dbReference type="STRING" id="692275.N1QKR3"/>
<dbReference type="PANTHER" id="PTHR28208">
    <property type="entry name" value="PHOSPHATIDATE PHOSPHATASE APP1"/>
    <property type="match status" value="1"/>
</dbReference>
<feature type="compositionally biased region" description="Polar residues" evidence="1">
    <location>
        <begin position="971"/>
        <end position="989"/>
    </location>
</feature>
<name>N1QKR3_SPHMS</name>
<keyword evidence="4" id="KW-1185">Reference proteome</keyword>
<feature type="compositionally biased region" description="Polar residues" evidence="1">
    <location>
        <begin position="862"/>
        <end position="885"/>
    </location>
</feature>
<dbReference type="GO" id="GO:0008195">
    <property type="term" value="F:phosphatidate phosphatase activity"/>
    <property type="evidence" value="ECO:0007669"/>
    <property type="project" value="InterPro"/>
</dbReference>
<evidence type="ECO:0000313" key="4">
    <source>
        <dbReference type="Proteomes" id="UP000016931"/>
    </source>
</evidence>
<dbReference type="AlphaFoldDB" id="N1QKR3"/>
<dbReference type="OMA" id="WNNYEDD"/>
<dbReference type="InterPro" id="IPR003903">
    <property type="entry name" value="UIM_dom"/>
</dbReference>
<dbReference type="OrthoDB" id="2117591at2759"/>
<feature type="compositionally biased region" description="Polar residues" evidence="1">
    <location>
        <begin position="136"/>
        <end position="164"/>
    </location>
</feature>
<feature type="region of interest" description="Disordered" evidence="1">
    <location>
        <begin position="955"/>
        <end position="1008"/>
    </location>
</feature>
<feature type="compositionally biased region" description="Polar residues" evidence="1">
    <location>
        <begin position="751"/>
        <end position="761"/>
    </location>
</feature>
<feature type="region of interest" description="Disordered" evidence="1">
    <location>
        <begin position="724"/>
        <end position="908"/>
    </location>
</feature>
<evidence type="ECO:0000259" key="2">
    <source>
        <dbReference type="Pfam" id="PF09949"/>
    </source>
</evidence>
<dbReference type="HOGENOM" id="CLU_008292_0_0_1"/>
<dbReference type="GeneID" id="27899495"/>
<feature type="compositionally biased region" description="Polar residues" evidence="1">
    <location>
        <begin position="373"/>
        <end position="382"/>
    </location>
</feature>
<protein>
    <submittedName>
        <fullName evidence="3">Actin patch protein 1</fullName>
    </submittedName>
</protein>